<protein>
    <submittedName>
        <fullName evidence="3">Uncharacterized protein</fullName>
    </submittedName>
</protein>
<dbReference type="Proteomes" id="UP000585638">
    <property type="component" value="Unassembled WGS sequence"/>
</dbReference>
<dbReference type="PROSITE" id="PS51257">
    <property type="entry name" value="PROKAR_LIPOPROTEIN"/>
    <property type="match status" value="1"/>
</dbReference>
<organism evidence="3 4">
    <name type="scientific">Kutzneria kofuensis</name>
    <dbReference type="NCBI Taxonomy" id="103725"/>
    <lineage>
        <taxon>Bacteria</taxon>
        <taxon>Bacillati</taxon>
        <taxon>Actinomycetota</taxon>
        <taxon>Actinomycetes</taxon>
        <taxon>Pseudonocardiales</taxon>
        <taxon>Pseudonocardiaceae</taxon>
        <taxon>Kutzneria</taxon>
    </lineage>
</organism>
<dbReference type="AlphaFoldDB" id="A0A7W9KBV6"/>
<reference evidence="3 4" key="1">
    <citation type="submission" date="2020-08" db="EMBL/GenBank/DDBJ databases">
        <title>Sequencing the genomes of 1000 actinobacteria strains.</title>
        <authorList>
            <person name="Klenk H.-P."/>
        </authorList>
    </citation>
    <scope>NUCLEOTIDE SEQUENCE [LARGE SCALE GENOMIC DNA]</scope>
    <source>
        <strain evidence="3 4">DSM 43851</strain>
    </source>
</reference>
<feature type="region of interest" description="Disordered" evidence="1">
    <location>
        <begin position="175"/>
        <end position="196"/>
    </location>
</feature>
<dbReference type="EMBL" id="JACHIR010000001">
    <property type="protein sequence ID" value="MBB5888949.1"/>
    <property type="molecule type" value="Genomic_DNA"/>
</dbReference>
<accession>A0A7W9KBV6</accession>
<evidence type="ECO:0000256" key="2">
    <source>
        <dbReference type="SAM" id="SignalP"/>
    </source>
</evidence>
<keyword evidence="2" id="KW-0732">Signal</keyword>
<proteinExistence type="predicted"/>
<feature type="signal peptide" evidence="2">
    <location>
        <begin position="1"/>
        <end position="20"/>
    </location>
</feature>
<comment type="caution">
    <text evidence="3">The sequence shown here is derived from an EMBL/GenBank/DDBJ whole genome shotgun (WGS) entry which is preliminary data.</text>
</comment>
<feature type="chain" id="PRO_5039445551" evidence="2">
    <location>
        <begin position="21"/>
        <end position="309"/>
    </location>
</feature>
<evidence type="ECO:0000313" key="3">
    <source>
        <dbReference type="EMBL" id="MBB5888949.1"/>
    </source>
</evidence>
<gene>
    <name evidence="3" type="ORF">BJ998_000145</name>
</gene>
<sequence length="309" mass="32470">MTLKNTAKALTLFGVLIAGAGCGSGEPAAQQPVPLLGPISTVTRVDQLDRPIDRFEVTYPQVAKLLAATDAATAWCMKGFGLAAPPSDPDALSDSVRQLRMRSEIYGFYDPADVSAKGYDAVVGVDPGSGDAGLPEIAQSVLNGRDKSGQPVLAHNGKAVPPGGCRKLAQDAVGGRPPFPGSASDLPDSGPRIPLTDPRLVDVNSRWSSCMKTKGFVYATPADAYIDPKWRPRSPSAQPTHSPDEIATAVADMDCKQATNLMGVVLAVETAYDRQYIASHTAQLTQYRNQIDAQVARADRIIAAGGAVT</sequence>
<evidence type="ECO:0000256" key="1">
    <source>
        <dbReference type="SAM" id="MobiDB-lite"/>
    </source>
</evidence>
<dbReference type="RefSeq" id="WP_184857507.1">
    <property type="nucleotide sequence ID" value="NZ_BAAAWY010000013.1"/>
</dbReference>
<evidence type="ECO:0000313" key="4">
    <source>
        <dbReference type="Proteomes" id="UP000585638"/>
    </source>
</evidence>
<keyword evidence="4" id="KW-1185">Reference proteome</keyword>
<name>A0A7W9KBV6_9PSEU</name>